<dbReference type="STRING" id="1837282.A6F49_02885"/>
<evidence type="ECO:0000313" key="1">
    <source>
        <dbReference type="EMBL" id="OAV63117.1"/>
    </source>
</evidence>
<sequence>MPTSWIRLYARGFLLSPDSVAFMDDLEHFQRHELSGAVLYADDITEIGIATAGNDWVVTLGKLLPLSTGLIQSVGSDIAEELMARLLRDGLPGLEAALYDLGGRHAVLVNLGGQIYAYNDAAGHRTVYFNPAQQRIGSHFDMLHRLSAVSELSCPVGSQNYDAHPEGLWDVTENPHIRALLPNHRLHLQHGVQQRFALMTANPYTHLPWRERLELIHQFWHEQLDHVFASSPSSPVGLSLSGGLDSRTMLAHMRPYLKRTRAFTYTSLNVHDGSEPETFWEKTVTTDHNVLAQMHDLLPEDFHVIHRAPGRNLTQDQDEIMRRNTMRNHGRNLVKLYRELFCDINSIHLRGNLVELGRLIRGQLHIEGQRQRLAPIIQAVGRRRKPDMKAYRKFFWDKVDQFQYDDVHSDFEYTDVYHWENRSSRWYAEVANETDTVFDSIVPVNVRRIYELLISPPVCVRPTAQLQRDLIHHAWPELLAYGINTEDDLYTTGLRNQLGELT</sequence>
<organism evidence="1 2">
    <name type="scientific">Enteractinococcus helveticum</name>
    <dbReference type="NCBI Taxonomy" id="1837282"/>
    <lineage>
        <taxon>Bacteria</taxon>
        <taxon>Bacillati</taxon>
        <taxon>Actinomycetota</taxon>
        <taxon>Actinomycetes</taxon>
        <taxon>Micrococcales</taxon>
        <taxon>Micrococcaceae</taxon>
    </lineage>
</organism>
<evidence type="ECO:0000313" key="2">
    <source>
        <dbReference type="Proteomes" id="UP000078292"/>
    </source>
</evidence>
<comment type="caution">
    <text evidence="1">The sequence shown here is derived from an EMBL/GenBank/DDBJ whole genome shotgun (WGS) entry which is preliminary data.</text>
</comment>
<dbReference type="InterPro" id="IPR014729">
    <property type="entry name" value="Rossmann-like_a/b/a_fold"/>
</dbReference>
<reference evidence="1 2" key="1">
    <citation type="submission" date="2016-04" db="EMBL/GenBank/DDBJ databases">
        <title>First whole genome shotgun sequence of the bacterium Enteractinococcus sp. strain UASWS1574.</title>
        <authorList>
            <person name="Crovadore J."/>
            <person name="Chablais R."/>
            <person name="Lefort F."/>
        </authorList>
    </citation>
    <scope>NUCLEOTIDE SEQUENCE [LARGE SCALE GENOMIC DNA]</scope>
    <source>
        <strain evidence="1 2">UASWS1574</strain>
    </source>
</reference>
<protein>
    <recommendedName>
        <fullName evidence="3">Asparagine synthetase domain-containing protein</fullName>
    </recommendedName>
</protein>
<evidence type="ECO:0008006" key="3">
    <source>
        <dbReference type="Google" id="ProtNLM"/>
    </source>
</evidence>
<dbReference type="OrthoDB" id="3265836at2"/>
<dbReference type="Proteomes" id="UP000078292">
    <property type="component" value="Unassembled WGS sequence"/>
</dbReference>
<gene>
    <name evidence="1" type="ORF">A6F49_02885</name>
</gene>
<dbReference type="EMBL" id="LXEY01000003">
    <property type="protein sequence ID" value="OAV63117.1"/>
    <property type="molecule type" value="Genomic_DNA"/>
</dbReference>
<dbReference type="RefSeq" id="WP_043056661.1">
    <property type="nucleotide sequence ID" value="NZ_LXEY01000003.1"/>
</dbReference>
<dbReference type="SUPFAM" id="SSF52402">
    <property type="entry name" value="Adenine nucleotide alpha hydrolases-like"/>
    <property type="match status" value="1"/>
</dbReference>
<dbReference type="Gene3D" id="3.40.50.620">
    <property type="entry name" value="HUPs"/>
    <property type="match status" value="1"/>
</dbReference>
<keyword evidence="2" id="KW-1185">Reference proteome</keyword>
<name>A0A1B7M3F0_9MICC</name>
<dbReference type="AlphaFoldDB" id="A0A1B7M3F0"/>
<accession>A0A1B7M3F0</accession>
<proteinExistence type="predicted"/>